<proteinExistence type="predicted"/>
<dbReference type="Pfam" id="PF18406">
    <property type="entry name" value="DUF1281_C"/>
    <property type="match status" value="1"/>
</dbReference>
<dbReference type="RefSeq" id="WP_311019493.1">
    <property type="nucleotide sequence ID" value="NZ_JAUHGG010000003.1"/>
</dbReference>
<sequence>MPNYVTVQMSVIADTLERKNSVMLDILDDTGTFSLTKFIDVPEITSKPEPSRVLQPMEEAMRLIWAVTRWGTLDDIYCFELDYKFLEVSRWHFSRSKNTPTDHVPLRCYPHRINKKRFKKSLSVNGVPNRIRFLSSWKPPIKAMKEISKRFPDVNLMMEFADKDDLGFNCGTMIFKNGKIIDSDVSPENQSDSEGVLWRKYAANLVYMGLSRQEIGLNEKWDYPEEEDCENA</sequence>
<name>A0AAW8PWU4_VIBPH</name>
<feature type="domain" description="YubB ferredoxin-like" evidence="1">
    <location>
        <begin position="130"/>
        <end position="190"/>
    </location>
</feature>
<organism evidence="2 3">
    <name type="scientific">Vibrio parahaemolyticus</name>
    <dbReference type="NCBI Taxonomy" id="670"/>
    <lineage>
        <taxon>Bacteria</taxon>
        <taxon>Pseudomonadati</taxon>
        <taxon>Pseudomonadota</taxon>
        <taxon>Gammaproteobacteria</taxon>
        <taxon>Vibrionales</taxon>
        <taxon>Vibrionaceae</taxon>
        <taxon>Vibrio</taxon>
    </lineage>
</organism>
<dbReference type="InterPro" id="IPR041329">
    <property type="entry name" value="YubB_C"/>
</dbReference>
<gene>
    <name evidence="2" type="ORF">QX249_08625</name>
</gene>
<accession>A0AAW8PWU4</accession>
<comment type="caution">
    <text evidence="2">The sequence shown here is derived from an EMBL/GenBank/DDBJ whole genome shotgun (WGS) entry which is preliminary data.</text>
</comment>
<dbReference type="Proteomes" id="UP001253193">
    <property type="component" value="Unassembled WGS sequence"/>
</dbReference>
<evidence type="ECO:0000313" key="2">
    <source>
        <dbReference type="EMBL" id="MDS1820721.1"/>
    </source>
</evidence>
<reference evidence="2" key="1">
    <citation type="submission" date="2023-06" db="EMBL/GenBank/DDBJ databases">
        <title>Genomic Diversity of Vibrio spp. and Metagenomic Analysis of Pathogens in Florida Gulf Coastal Waters Following Hurricane Ian.</title>
        <authorList>
            <person name="Brumfield K.D."/>
        </authorList>
    </citation>
    <scope>NUCLEOTIDE SEQUENCE</scope>
    <source>
        <strain evidence="2">WBS2B-138</strain>
    </source>
</reference>
<dbReference type="EMBL" id="JAUHGG010000003">
    <property type="protein sequence ID" value="MDS1820721.1"/>
    <property type="molecule type" value="Genomic_DNA"/>
</dbReference>
<evidence type="ECO:0000313" key="3">
    <source>
        <dbReference type="Proteomes" id="UP001253193"/>
    </source>
</evidence>
<protein>
    <recommendedName>
        <fullName evidence="1">YubB ferredoxin-like domain-containing protein</fullName>
    </recommendedName>
</protein>
<evidence type="ECO:0000259" key="1">
    <source>
        <dbReference type="Pfam" id="PF18406"/>
    </source>
</evidence>
<dbReference type="AlphaFoldDB" id="A0AAW8PWU4"/>